<proteinExistence type="predicted"/>
<dbReference type="AlphaFoldDB" id="A0A655AE12"/>
<organism evidence="2 5">
    <name type="scientific">Mycobacterium tuberculosis</name>
    <dbReference type="NCBI Taxonomy" id="1773"/>
    <lineage>
        <taxon>Bacteria</taxon>
        <taxon>Bacillati</taxon>
        <taxon>Actinomycetota</taxon>
        <taxon>Actinomycetes</taxon>
        <taxon>Mycobacteriales</taxon>
        <taxon>Mycobacteriaceae</taxon>
        <taxon>Mycobacterium</taxon>
        <taxon>Mycobacterium tuberculosis complex</taxon>
    </lineage>
</organism>
<evidence type="ECO:0000313" key="2">
    <source>
        <dbReference type="EMBL" id="CKT01619.1"/>
    </source>
</evidence>
<dbReference type="Proteomes" id="UP000050164">
    <property type="component" value="Unassembled WGS sequence"/>
</dbReference>
<sequence length="143" mass="14322">MRPYPATEYPSAEPGSLMASARHGLSASALAAIAIDSGDAVDGDSPLSVSARRHSAARSRAPSRHRGPVSTRIAAAPAVGSATRRSMATTSATSGMDSRPASPTTSAGIPRARRVSAIAAASALRRTSTAAVGGLTPSASARW</sequence>
<feature type="region of interest" description="Disordered" evidence="1">
    <location>
        <begin position="39"/>
        <end position="113"/>
    </location>
</feature>
<protein>
    <submittedName>
        <fullName evidence="2">Uncharacterized protein</fullName>
    </submittedName>
</protein>
<reference evidence="4 5" key="1">
    <citation type="submission" date="2015-03" db="EMBL/GenBank/DDBJ databases">
        <authorList>
            <consortium name="Pathogen Informatics"/>
        </authorList>
    </citation>
    <scope>NUCLEOTIDE SEQUENCE [LARGE SCALE GENOMIC DNA]</scope>
    <source>
        <strain evidence="3 4">Bir 172</strain>
        <strain evidence="2 5">Bir 185</strain>
    </source>
</reference>
<accession>A0A655AE12</accession>
<evidence type="ECO:0000256" key="1">
    <source>
        <dbReference type="SAM" id="MobiDB-lite"/>
    </source>
</evidence>
<gene>
    <name evidence="3" type="ORF">ERS027646_04599</name>
    <name evidence="2" type="ORF">ERS027659_03856</name>
</gene>
<dbReference type="Proteomes" id="UP000048948">
    <property type="component" value="Unassembled WGS sequence"/>
</dbReference>
<feature type="compositionally biased region" description="Basic residues" evidence="1">
    <location>
        <begin position="51"/>
        <end position="67"/>
    </location>
</feature>
<dbReference type="EMBL" id="CNGE01001501">
    <property type="protein sequence ID" value="CKU21949.1"/>
    <property type="molecule type" value="Genomic_DNA"/>
</dbReference>
<evidence type="ECO:0000313" key="4">
    <source>
        <dbReference type="Proteomes" id="UP000048948"/>
    </source>
</evidence>
<evidence type="ECO:0000313" key="3">
    <source>
        <dbReference type="EMBL" id="CKU21949.1"/>
    </source>
</evidence>
<name>A0A655AE12_MYCTX</name>
<feature type="compositionally biased region" description="Low complexity" evidence="1">
    <location>
        <begin position="80"/>
        <end position="96"/>
    </location>
</feature>
<dbReference type="EMBL" id="CNFT01001213">
    <property type="protein sequence ID" value="CKT01619.1"/>
    <property type="molecule type" value="Genomic_DNA"/>
</dbReference>
<evidence type="ECO:0000313" key="5">
    <source>
        <dbReference type="Proteomes" id="UP000050164"/>
    </source>
</evidence>